<evidence type="ECO:0000313" key="5">
    <source>
        <dbReference type="EMBL" id="KAF2179309.1"/>
    </source>
</evidence>
<dbReference type="InterPro" id="IPR016169">
    <property type="entry name" value="FAD-bd_PCMH_sub2"/>
</dbReference>
<evidence type="ECO:0000313" key="6">
    <source>
        <dbReference type="Proteomes" id="UP000800200"/>
    </source>
</evidence>
<dbReference type="PANTHER" id="PTHR13878">
    <property type="entry name" value="GULONOLACTONE OXIDASE"/>
    <property type="match status" value="1"/>
</dbReference>
<protein>
    <submittedName>
        <fullName evidence="5">FAD-binding domain-containing protein</fullName>
    </submittedName>
</protein>
<dbReference type="GO" id="GO:0016491">
    <property type="term" value="F:oxidoreductase activity"/>
    <property type="evidence" value="ECO:0007669"/>
    <property type="project" value="UniProtKB-KW"/>
</dbReference>
<dbReference type="InterPro" id="IPR016166">
    <property type="entry name" value="FAD-bd_PCMH"/>
</dbReference>
<dbReference type="InterPro" id="IPR006094">
    <property type="entry name" value="Oxid_FAD_bind_N"/>
</dbReference>
<dbReference type="InterPro" id="IPR012951">
    <property type="entry name" value="BBE"/>
</dbReference>
<dbReference type="PANTHER" id="PTHR13878:SF91">
    <property type="entry name" value="FAD BINDING DOMAIN PROTEIN (AFU_ORTHOLOGUE AFUA_6G12070)-RELATED"/>
    <property type="match status" value="1"/>
</dbReference>
<dbReference type="GO" id="GO:0071949">
    <property type="term" value="F:FAD binding"/>
    <property type="evidence" value="ECO:0007669"/>
    <property type="project" value="InterPro"/>
</dbReference>
<dbReference type="InterPro" id="IPR050432">
    <property type="entry name" value="FAD-linked_Oxidoreductases_BP"/>
</dbReference>
<organism evidence="5 6">
    <name type="scientific">Zopfia rhizophila CBS 207.26</name>
    <dbReference type="NCBI Taxonomy" id="1314779"/>
    <lineage>
        <taxon>Eukaryota</taxon>
        <taxon>Fungi</taxon>
        <taxon>Dikarya</taxon>
        <taxon>Ascomycota</taxon>
        <taxon>Pezizomycotina</taxon>
        <taxon>Dothideomycetes</taxon>
        <taxon>Dothideomycetes incertae sedis</taxon>
        <taxon>Zopfiaceae</taxon>
        <taxon>Zopfia</taxon>
    </lineage>
</organism>
<dbReference type="SUPFAM" id="SSF56176">
    <property type="entry name" value="FAD-binding/transporter-associated domain-like"/>
    <property type="match status" value="1"/>
</dbReference>
<dbReference type="AlphaFoldDB" id="A0A6A6DM55"/>
<dbReference type="Pfam" id="PF08031">
    <property type="entry name" value="BBE"/>
    <property type="match status" value="1"/>
</dbReference>
<keyword evidence="2" id="KW-0560">Oxidoreductase</keyword>
<sequence>MGQRLLFSTHVLLRVSAQVLVRAVAATNSTCRCIPSDPCWPSAAEWDTLNATVHGHLIKTTPVGHVCHAPAFDKNACALVKEKWDDPNWRTSIPESILSPSFANNSCDPFGHANTTCDLGGYAPYSLNITSPNDIAAGLRFADHHNIRVVVKNTGHDYLGRSVGFGGLSIWTHNLKDMVLIRNYTNRSYQGPAVKVGAGVQVLEAYEFVNRYGYMIVGGECQSVGLAGGYTSGGGQSPLSSFAGLAADQTLEFEVVTADGQFLRAAPDENQDLYWALSGGGPGYGVVWSVTYKVYNDVPVTGTKMSFSKGNISNETFWKAIDFWHSLAPNITDLGGYTYTIYSADEFSMSPLFAPNRTRSEVLGVIHPFHDFLDSIGIKYDSNTTTYNGFLDAWTNLLGQEGAGEGSHMGSRLLTRRALLETPDKTSKVLRTIVDQGASLLEMAIGAKLLTADNPDNAVNAAWRISDILLFTNGIDANSTGAGIDDRVTREWGDLLRNLTPESGTYMNEADVYEVDYQKSFYGENYGRLLSIKKRLHKPSPDR</sequence>
<keyword evidence="6" id="KW-1185">Reference proteome</keyword>
<dbReference type="InterPro" id="IPR036318">
    <property type="entry name" value="FAD-bd_PCMH-like_sf"/>
</dbReference>
<gene>
    <name evidence="5" type="ORF">K469DRAFT_730768</name>
</gene>
<reference evidence="5" key="1">
    <citation type="journal article" date="2020" name="Stud. Mycol.">
        <title>101 Dothideomycetes genomes: a test case for predicting lifestyles and emergence of pathogens.</title>
        <authorList>
            <person name="Haridas S."/>
            <person name="Albert R."/>
            <person name="Binder M."/>
            <person name="Bloem J."/>
            <person name="Labutti K."/>
            <person name="Salamov A."/>
            <person name="Andreopoulos B."/>
            <person name="Baker S."/>
            <person name="Barry K."/>
            <person name="Bills G."/>
            <person name="Bluhm B."/>
            <person name="Cannon C."/>
            <person name="Castanera R."/>
            <person name="Culley D."/>
            <person name="Daum C."/>
            <person name="Ezra D."/>
            <person name="Gonzalez J."/>
            <person name="Henrissat B."/>
            <person name="Kuo A."/>
            <person name="Liang C."/>
            <person name="Lipzen A."/>
            <person name="Lutzoni F."/>
            <person name="Magnuson J."/>
            <person name="Mondo S."/>
            <person name="Nolan M."/>
            <person name="Ohm R."/>
            <person name="Pangilinan J."/>
            <person name="Park H.-J."/>
            <person name="Ramirez L."/>
            <person name="Alfaro M."/>
            <person name="Sun H."/>
            <person name="Tritt A."/>
            <person name="Yoshinaga Y."/>
            <person name="Zwiers L.-H."/>
            <person name="Turgeon B."/>
            <person name="Goodwin S."/>
            <person name="Spatafora J."/>
            <person name="Crous P."/>
            <person name="Grigoriev I."/>
        </authorList>
    </citation>
    <scope>NUCLEOTIDE SEQUENCE</scope>
    <source>
        <strain evidence="5">CBS 207.26</strain>
    </source>
</reference>
<comment type="similarity">
    <text evidence="1">Belongs to the oxygen-dependent FAD-linked oxidoreductase family.</text>
</comment>
<dbReference type="PROSITE" id="PS51387">
    <property type="entry name" value="FAD_PCMH"/>
    <property type="match status" value="1"/>
</dbReference>
<dbReference type="OrthoDB" id="9983560at2759"/>
<dbReference type="EMBL" id="ML994668">
    <property type="protein sequence ID" value="KAF2179309.1"/>
    <property type="molecule type" value="Genomic_DNA"/>
</dbReference>
<dbReference type="Gene3D" id="3.30.465.10">
    <property type="match status" value="1"/>
</dbReference>
<dbReference type="Proteomes" id="UP000800200">
    <property type="component" value="Unassembled WGS sequence"/>
</dbReference>
<proteinExistence type="inferred from homology"/>
<evidence type="ECO:0000256" key="1">
    <source>
        <dbReference type="ARBA" id="ARBA00005466"/>
    </source>
</evidence>
<evidence type="ECO:0000256" key="2">
    <source>
        <dbReference type="ARBA" id="ARBA00023002"/>
    </source>
</evidence>
<dbReference type="Gene3D" id="3.40.462.20">
    <property type="match status" value="1"/>
</dbReference>
<name>A0A6A6DM55_9PEZI</name>
<feature type="signal peptide" evidence="3">
    <location>
        <begin position="1"/>
        <end position="17"/>
    </location>
</feature>
<dbReference type="Pfam" id="PF01565">
    <property type="entry name" value="FAD_binding_4"/>
    <property type="match status" value="1"/>
</dbReference>
<accession>A0A6A6DM55</accession>
<evidence type="ECO:0000259" key="4">
    <source>
        <dbReference type="PROSITE" id="PS51387"/>
    </source>
</evidence>
<feature type="domain" description="FAD-binding PCMH-type" evidence="4">
    <location>
        <begin position="119"/>
        <end position="297"/>
    </location>
</feature>
<keyword evidence="3" id="KW-0732">Signal</keyword>
<evidence type="ECO:0000256" key="3">
    <source>
        <dbReference type="SAM" id="SignalP"/>
    </source>
</evidence>
<feature type="chain" id="PRO_5025574799" evidence="3">
    <location>
        <begin position="18"/>
        <end position="543"/>
    </location>
</feature>